<accession>A0A0F9ATM7</accession>
<dbReference type="InterPro" id="IPR043129">
    <property type="entry name" value="ATPase_NBD"/>
</dbReference>
<dbReference type="SUPFAM" id="SSF53067">
    <property type="entry name" value="Actin-like ATPase domain"/>
    <property type="match status" value="1"/>
</dbReference>
<reference evidence="1" key="1">
    <citation type="journal article" date="2015" name="Nature">
        <title>Complex archaea that bridge the gap between prokaryotes and eukaryotes.</title>
        <authorList>
            <person name="Spang A."/>
            <person name="Saw J.H."/>
            <person name="Jorgensen S.L."/>
            <person name="Zaremba-Niedzwiedzka K."/>
            <person name="Martijn J."/>
            <person name="Lind A.E."/>
            <person name="van Eijk R."/>
            <person name="Schleper C."/>
            <person name="Guy L."/>
            <person name="Ettema T.J."/>
        </authorList>
    </citation>
    <scope>NUCLEOTIDE SEQUENCE</scope>
</reference>
<dbReference type="PANTHER" id="PTHR30605">
    <property type="entry name" value="ANHYDRO-N-ACETYLMURAMIC ACID KINASE"/>
    <property type="match status" value="1"/>
</dbReference>
<feature type="non-terminal residue" evidence="1">
    <location>
        <position position="1"/>
    </location>
</feature>
<dbReference type="GO" id="GO:0009254">
    <property type="term" value="P:peptidoglycan turnover"/>
    <property type="evidence" value="ECO:0007669"/>
    <property type="project" value="InterPro"/>
</dbReference>
<dbReference type="GO" id="GO:0005524">
    <property type="term" value="F:ATP binding"/>
    <property type="evidence" value="ECO:0007669"/>
    <property type="project" value="InterPro"/>
</dbReference>
<dbReference type="GO" id="GO:0006040">
    <property type="term" value="P:amino sugar metabolic process"/>
    <property type="evidence" value="ECO:0007669"/>
    <property type="project" value="InterPro"/>
</dbReference>
<dbReference type="Pfam" id="PF03702">
    <property type="entry name" value="AnmK"/>
    <property type="match status" value="1"/>
</dbReference>
<dbReference type="Gene3D" id="3.30.420.40">
    <property type="match status" value="2"/>
</dbReference>
<name>A0A0F9ATM7_9ZZZZ</name>
<proteinExistence type="predicted"/>
<dbReference type="EMBL" id="LAZR01041059">
    <property type="protein sequence ID" value="KKL12949.1"/>
    <property type="molecule type" value="Genomic_DNA"/>
</dbReference>
<gene>
    <name evidence="1" type="ORF">LCGC14_2530680</name>
</gene>
<evidence type="ECO:0000313" key="1">
    <source>
        <dbReference type="EMBL" id="KKL12949.1"/>
    </source>
</evidence>
<evidence type="ECO:0008006" key="2">
    <source>
        <dbReference type="Google" id="ProtNLM"/>
    </source>
</evidence>
<dbReference type="PANTHER" id="PTHR30605:SF0">
    <property type="entry name" value="ANHYDRO-N-ACETYLMURAMIC ACID KINASE"/>
    <property type="match status" value="1"/>
</dbReference>
<protein>
    <recommendedName>
        <fullName evidence="2">Anhydro-N-acetylmuramic acid kinase</fullName>
    </recommendedName>
</protein>
<dbReference type="AlphaFoldDB" id="A0A0F9ATM7"/>
<comment type="caution">
    <text evidence="1">The sequence shown here is derived from an EMBL/GenBank/DDBJ whole genome shotgun (WGS) entry which is preliminary data.</text>
</comment>
<dbReference type="InterPro" id="IPR005338">
    <property type="entry name" value="Anhydro_N_Ac-Mur_kinase"/>
</dbReference>
<sequence>VFEKPGCPRAIVNIGGMANITLLPGNSSPSSLLGYDTGPGNALMDSWINQNLGQPYDKDGHWAAQGQVIGSLLQQMLETPYLSQSAPKSTGPELFNLSWLIAHLNQIPEVNAVDVQATLLEFTAHTISEALKSHTPFVTEVFFCGGGAYNTALIQRLETLLHPTLIASTEQLGIAPEWVEAVAFAWLAKQTLEGKPGNAPTVTGASKASILGAIYPA</sequence>
<organism evidence="1">
    <name type="scientific">marine sediment metagenome</name>
    <dbReference type="NCBI Taxonomy" id="412755"/>
    <lineage>
        <taxon>unclassified sequences</taxon>
        <taxon>metagenomes</taxon>
        <taxon>ecological metagenomes</taxon>
    </lineage>
</organism>
<dbReference type="GO" id="GO:0016773">
    <property type="term" value="F:phosphotransferase activity, alcohol group as acceptor"/>
    <property type="evidence" value="ECO:0007669"/>
    <property type="project" value="InterPro"/>
</dbReference>